<feature type="region of interest" description="Disordered" evidence="1">
    <location>
        <begin position="64"/>
        <end position="86"/>
    </location>
</feature>
<feature type="transmembrane region" description="Helical" evidence="2">
    <location>
        <begin position="40"/>
        <end position="61"/>
    </location>
</feature>
<gene>
    <name evidence="3" type="ORF">Cba03nite_46860</name>
</gene>
<evidence type="ECO:0000313" key="3">
    <source>
        <dbReference type="EMBL" id="GIF83337.1"/>
    </source>
</evidence>
<organism evidence="3 4">
    <name type="scientific">Catellatospora bangladeshensis</name>
    <dbReference type="NCBI Taxonomy" id="310355"/>
    <lineage>
        <taxon>Bacteria</taxon>
        <taxon>Bacillati</taxon>
        <taxon>Actinomycetota</taxon>
        <taxon>Actinomycetes</taxon>
        <taxon>Micromonosporales</taxon>
        <taxon>Micromonosporaceae</taxon>
        <taxon>Catellatospora</taxon>
    </lineage>
</organism>
<evidence type="ECO:0000256" key="2">
    <source>
        <dbReference type="SAM" id="Phobius"/>
    </source>
</evidence>
<sequence>MKEDEDVRAALAALVAEEPDLPSGADDIERRGMRRRNRRYAVLGALALTPVLAGAVAVGVWPSPAPTQSSALPPASPTAETVDPNAGSQLATGFPLGSAVDAVAVALPSGVTLAELPMDLSWQADGSLGLPLAGGGSLTVKVADGSCSASAPALSGSQATAVADALCTAWRAAGSPPIMPADPSTGEQPDLAAQ</sequence>
<dbReference type="AlphaFoldDB" id="A0A8J3NJR7"/>
<evidence type="ECO:0000313" key="4">
    <source>
        <dbReference type="Proteomes" id="UP000601223"/>
    </source>
</evidence>
<dbReference type="EMBL" id="BONF01000028">
    <property type="protein sequence ID" value="GIF83337.1"/>
    <property type="molecule type" value="Genomic_DNA"/>
</dbReference>
<accession>A0A8J3NJR7</accession>
<dbReference type="Proteomes" id="UP000601223">
    <property type="component" value="Unassembled WGS sequence"/>
</dbReference>
<keyword evidence="2" id="KW-0472">Membrane</keyword>
<keyword evidence="2" id="KW-0812">Transmembrane</keyword>
<comment type="caution">
    <text evidence="3">The sequence shown here is derived from an EMBL/GenBank/DDBJ whole genome shotgun (WGS) entry which is preliminary data.</text>
</comment>
<reference evidence="3 4" key="1">
    <citation type="submission" date="2021-01" db="EMBL/GenBank/DDBJ databases">
        <title>Whole genome shotgun sequence of Catellatospora bangladeshensis NBRC 107357.</title>
        <authorList>
            <person name="Komaki H."/>
            <person name="Tamura T."/>
        </authorList>
    </citation>
    <scope>NUCLEOTIDE SEQUENCE [LARGE SCALE GENOMIC DNA]</scope>
    <source>
        <strain evidence="3 4">NBRC 107357</strain>
    </source>
</reference>
<protein>
    <submittedName>
        <fullName evidence="3">Uncharacterized protein</fullName>
    </submittedName>
</protein>
<keyword evidence="4" id="KW-1185">Reference proteome</keyword>
<dbReference type="RefSeq" id="WP_203750000.1">
    <property type="nucleotide sequence ID" value="NZ_BONF01000028.1"/>
</dbReference>
<keyword evidence="2" id="KW-1133">Transmembrane helix</keyword>
<evidence type="ECO:0000256" key="1">
    <source>
        <dbReference type="SAM" id="MobiDB-lite"/>
    </source>
</evidence>
<name>A0A8J3NJR7_9ACTN</name>
<proteinExistence type="predicted"/>